<keyword evidence="8 11" id="KW-0418">Kinase</keyword>
<evidence type="ECO:0000256" key="1">
    <source>
        <dbReference type="ARBA" id="ARBA00000642"/>
    </source>
</evidence>
<dbReference type="GO" id="GO:0006096">
    <property type="term" value="P:glycolytic process"/>
    <property type="evidence" value="ECO:0007669"/>
    <property type="project" value="InterPro"/>
</dbReference>
<dbReference type="GO" id="GO:0005829">
    <property type="term" value="C:cytosol"/>
    <property type="evidence" value="ECO:0007669"/>
    <property type="project" value="TreeGrafter"/>
</dbReference>
<evidence type="ECO:0000256" key="9">
    <source>
        <dbReference type="ARBA" id="ARBA00022840"/>
    </source>
</evidence>
<dbReference type="GO" id="GO:0006094">
    <property type="term" value="P:gluconeogenesis"/>
    <property type="evidence" value="ECO:0007669"/>
    <property type="project" value="TreeGrafter"/>
</dbReference>
<comment type="similarity">
    <text evidence="3 11">Belongs to the phosphoglycerate kinase family.</text>
</comment>
<dbReference type="Pfam" id="PF00162">
    <property type="entry name" value="PGK"/>
    <property type="match status" value="2"/>
</dbReference>
<comment type="pathway">
    <text evidence="2">Carbohydrate degradation; glycolysis; pyruvate from D-glyceraldehyde 3-phosphate: step 2/5.</text>
</comment>
<feature type="binding site" evidence="10">
    <location>
        <position position="201"/>
    </location>
    <ligand>
        <name>ATP</name>
        <dbReference type="ChEBI" id="CHEBI:30616"/>
    </ligand>
</feature>
<accession>A0A1G2JN76</accession>
<keyword evidence="6 11" id="KW-0808">Transferase</keyword>
<dbReference type="SUPFAM" id="SSF53748">
    <property type="entry name" value="Phosphoglycerate kinase"/>
    <property type="match status" value="1"/>
</dbReference>
<evidence type="ECO:0000256" key="2">
    <source>
        <dbReference type="ARBA" id="ARBA00004838"/>
    </source>
</evidence>
<evidence type="ECO:0000256" key="11">
    <source>
        <dbReference type="RuleBase" id="RU000532"/>
    </source>
</evidence>
<dbReference type="PANTHER" id="PTHR11406:SF23">
    <property type="entry name" value="PHOSPHOGLYCERATE KINASE 1, CHLOROPLASTIC-RELATED"/>
    <property type="match status" value="1"/>
</dbReference>
<evidence type="ECO:0000256" key="4">
    <source>
        <dbReference type="ARBA" id="ARBA00013061"/>
    </source>
</evidence>
<dbReference type="InterPro" id="IPR015911">
    <property type="entry name" value="Phosphoglycerate_kinase_CS"/>
</dbReference>
<comment type="catalytic activity">
    <reaction evidence="1 11">
        <text>(2R)-3-phosphoglycerate + ATP = (2R)-3-phospho-glyceroyl phosphate + ADP</text>
        <dbReference type="Rhea" id="RHEA:14801"/>
        <dbReference type="ChEBI" id="CHEBI:30616"/>
        <dbReference type="ChEBI" id="CHEBI:57604"/>
        <dbReference type="ChEBI" id="CHEBI:58272"/>
        <dbReference type="ChEBI" id="CHEBI:456216"/>
        <dbReference type="EC" id="2.7.2.3"/>
    </reaction>
</comment>
<gene>
    <name evidence="12" type="ORF">A2561_03600</name>
</gene>
<dbReference type="FunFam" id="3.40.50.1260:FF:000006">
    <property type="entry name" value="Phosphoglycerate kinase"/>
    <property type="match status" value="1"/>
</dbReference>
<dbReference type="EC" id="2.7.2.3" evidence="4 11"/>
<dbReference type="GO" id="GO:0043531">
    <property type="term" value="F:ADP binding"/>
    <property type="evidence" value="ECO:0007669"/>
    <property type="project" value="TreeGrafter"/>
</dbReference>
<dbReference type="PIRSF" id="PIRSF000724">
    <property type="entry name" value="Pgk"/>
    <property type="match status" value="1"/>
</dbReference>
<name>A0A1G2JN76_9BACT</name>
<dbReference type="EMBL" id="MHPU01000039">
    <property type="protein sequence ID" value="OGZ87750.1"/>
    <property type="molecule type" value="Genomic_DNA"/>
</dbReference>
<dbReference type="AlphaFoldDB" id="A0A1G2JN76"/>
<evidence type="ECO:0000256" key="7">
    <source>
        <dbReference type="ARBA" id="ARBA00022741"/>
    </source>
</evidence>
<evidence type="ECO:0000313" key="12">
    <source>
        <dbReference type="EMBL" id="OGZ87750.1"/>
    </source>
</evidence>
<evidence type="ECO:0000256" key="10">
    <source>
        <dbReference type="PIRSR" id="PIRSR000724-2"/>
    </source>
</evidence>
<reference evidence="12 13" key="1">
    <citation type="journal article" date="2016" name="Nat. Commun.">
        <title>Thousands of microbial genomes shed light on interconnected biogeochemical processes in an aquifer system.</title>
        <authorList>
            <person name="Anantharaman K."/>
            <person name="Brown C.T."/>
            <person name="Hug L.A."/>
            <person name="Sharon I."/>
            <person name="Castelle C.J."/>
            <person name="Probst A.J."/>
            <person name="Thomas B.C."/>
            <person name="Singh A."/>
            <person name="Wilkins M.J."/>
            <person name="Karaoz U."/>
            <person name="Brodie E.L."/>
            <person name="Williams K.H."/>
            <person name="Hubbard S.S."/>
            <person name="Banfield J.F."/>
        </authorList>
    </citation>
    <scope>NUCLEOTIDE SEQUENCE [LARGE SCALE GENOMIC DNA]</scope>
</reference>
<dbReference type="Proteomes" id="UP000178935">
    <property type="component" value="Unassembled WGS sequence"/>
</dbReference>
<evidence type="ECO:0000313" key="13">
    <source>
        <dbReference type="Proteomes" id="UP000178935"/>
    </source>
</evidence>
<keyword evidence="9 10" id="KW-0067">ATP-binding</keyword>
<dbReference type="PRINTS" id="PR00477">
    <property type="entry name" value="PHGLYCKINASE"/>
</dbReference>
<sequence length="347" mass="39047">MFKTLKDFNFEGRKVLVRCDFNVPLSETGEILDDFRIKEALPTIKYLIEKNARVVLMSHLGEPEGKVVDILKLDNVAKRLSELLKMPVQKADDCVGEDVKKQIESLKSGEVILLENLRFHKEETENNLEFAKELSLLCDIYVNEAFSVCHRNNASIVAITQFLSSCAGFLLEKEIENLDKVLKNPDRPMTVIVGGKKIETKSKFINKISEIADYVLVGDLIKKEINDKSIQLERQEKIFSALDRLEDPAIEEETIKMFKEKIFQSRTIIWNGPLSYTEDRKYAQGTLEIAKAIVESKAFSAIGGGETVEFIKSQGMMDQFSHVSTGGGAMIAYLSGEKLPGIEALES</sequence>
<dbReference type="InterPro" id="IPR001576">
    <property type="entry name" value="Phosphoglycerate_kinase"/>
</dbReference>
<dbReference type="PROSITE" id="PS00111">
    <property type="entry name" value="PGLYCERATE_KINASE"/>
    <property type="match status" value="1"/>
</dbReference>
<keyword evidence="7" id="KW-0547">Nucleotide-binding</keyword>
<proteinExistence type="inferred from homology"/>
<dbReference type="PANTHER" id="PTHR11406">
    <property type="entry name" value="PHOSPHOGLYCERATE KINASE"/>
    <property type="match status" value="1"/>
</dbReference>
<organism evidence="12 13">
    <name type="scientific">Candidatus Staskawiczbacteria bacterium RIFOXYD1_FULL_32_13</name>
    <dbReference type="NCBI Taxonomy" id="1802234"/>
    <lineage>
        <taxon>Bacteria</taxon>
        <taxon>Candidatus Staskawicziibacteriota</taxon>
    </lineage>
</organism>
<evidence type="ECO:0000256" key="5">
    <source>
        <dbReference type="ARBA" id="ARBA00016471"/>
    </source>
</evidence>
<dbReference type="InterPro" id="IPR015824">
    <property type="entry name" value="Phosphoglycerate_kinase_N"/>
</dbReference>
<dbReference type="Gene3D" id="3.40.50.1260">
    <property type="entry name" value="Phosphoglycerate kinase, N-terminal domain"/>
    <property type="match status" value="3"/>
</dbReference>
<evidence type="ECO:0000256" key="3">
    <source>
        <dbReference type="ARBA" id="ARBA00008982"/>
    </source>
</evidence>
<evidence type="ECO:0000256" key="6">
    <source>
        <dbReference type="ARBA" id="ARBA00022679"/>
    </source>
</evidence>
<dbReference type="GO" id="GO:0004618">
    <property type="term" value="F:phosphoglycerate kinase activity"/>
    <property type="evidence" value="ECO:0007669"/>
    <property type="project" value="UniProtKB-EC"/>
</dbReference>
<feature type="binding site" evidence="10">
    <location>
        <position position="278"/>
    </location>
    <ligand>
        <name>ATP</name>
        <dbReference type="ChEBI" id="CHEBI:30616"/>
    </ligand>
</feature>
<comment type="caution">
    <text evidence="12">The sequence shown here is derived from an EMBL/GenBank/DDBJ whole genome shotgun (WGS) entry which is preliminary data.</text>
</comment>
<dbReference type="GO" id="GO:0005524">
    <property type="term" value="F:ATP binding"/>
    <property type="evidence" value="ECO:0007669"/>
    <property type="project" value="UniProtKB-KW"/>
</dbReference>
<protein>
    <recommendedName>
        <fullName evidence="5 11">Phosphoglycerate kinase</fullName>
        <ecNumber evidence="4 11">2.7.2.3</ecNumber>
    </recommendedName>
</protein>
<evidence type="ECO:0000256" key="8">
    <source>
        <dbReference type="ARBA" id="ARBA00022777"/>
    </source>
</evidence>
<dbReference type="InterPro" id="IPR036043">
    <property type="entry name" value="Phosphoglycerate_kinase_sf"/>
</dbReference>